<sequence>GRRGAARGLARVPGREQPRLQPRLGRLLRAAQRRGRAHAPVRHALQQQQRHQDRVAGGLRPLPVGAPAPRQRLAEAADARCGRRDDQAGLPAGHGARAAALGAVRARLLVECLLRGRCGARGDAAQDLPRRRGRRYGGRVPEQRAGPPERGREPLRGLDG</sequence>
<reference evidence="2" key="1">
    <citation type="submission" date="2023-10" db="EMBL/GenBank/DDBJ databases">
        <authorList>
            <person name="Chen Y."/>
            <person name="Shah S."/>
            <person name="Dougan E. K."/>
            <person name="Thang M."/>
            <person name="Chan C."/>
        </authorList>
    </citation>
    <scope>NUCLEOTIDE SEQUENCE [LARGE SCALE GENOMIC DNA]</scope>
</reference>
<comment type="caution">
    <text evidence="2">The sequence shown here is derived from an EMBL/GenBank/DDBJ whole genome shotgun (WGS) entry which is preliminary data.</text>
</comment>
<gene>
    <name evidence="2" type="ORF">PCOR1329_LOCUS998</name>
</gene>
<evidence type="ECO:0000256" key="1">
    <source>
        <dbReference type="SAM" id="MobiDB-lite"/>
    </source>
</evidence>
<feature type="non-terminal residue" evidence="2">
    <location>
        <position position="1"/>
    </location>
</feature>
<feature type="region of interest" description="Disordered" evidence="1">
    <location>
        <begin position="123"/>
        <end position="160"/>
    </location>
</feature>
<proteinExistence type="predicted"/>
<protein>
    <submittedName>
        <fullName evidence="2">Uncharacterized protein</fullName>
    </submittedName>
</protein>
<feature type="non-terminal residue" evidence="2">
    <location>
        <position position="160"/>
    </location>
</feature>
<accession>A0ABN9P9J4</accession>
<keyword evidence="3" id="KW-1185">Reference proteome</keyword>
<name>A0ABN9P9J4_9DINO</name>
<evidence type="ECO:0000313" key="3">
    <source>
        <dbReference type="Proteomes" id="UP001189429"/>
    </source>
</evidence>
<feature type="compositionally biased region" description="Basic and acidic residues" evidence="1">
    <location>
        <begin position="147"/>
        <end position="160"/>
    </location>
</feature>
<evidence type="ECO:0000313" key="2">
    <source>
        <dbReference type="EMBL" id="CAK0789432.1"/>
    </source>
</evidence>
<dbReference type="Proteomes" id="UP001189429">
    <property type="component" value="Unassembled WGS sequence"/>
</dbReference>
<feature type="region of interest" description="Disordered" evidence="1">
    <location>
        <begin position="33"/>
        <end position="78"/>
    </location>
</feature>
<organism evidence="2 3">
    <name type="scientific">Prorocentrum cordatum</name>
    <dbReference type="NCBI Taxonomy" id="2364126"/>
    <lineage>
        <taxon>Eukaryota</taxon>
        <taxon>Sar</taxon>
        <taxon>Alveolata</taxon>
        <taxon>Dinophyceae</taxon>
        <taxon>Prorocentrales</taxon>
        <taxon>Prorocentraceae</taxon>
        <taxon>Prorocentrum</taxon>
    </lineage>
</organism>
<dbReference type="EMBL" id="CAUYUJ010000233">
    <property type="protein sequence ID" value="CAK0789432.1"/>
    <property type="molecule type" value="Genomic_DNA"/>
</dbReference>